<sequence length="87" mass="9602">MSRSELQRDMLELEAKLRARRPAVHRGRRQLARQMAALPPLTWPALGLASGFLAGRSGGFASLRAARRSLTVLTLLRGLLESQVPEL</sequence>
<dbReference type="EMBL" id="VRYZ01000001">
    <property type="protein sequence ID" value="TXS94489.1"/>
    <property type="molecule type" value="Genomic_DNA"/>
</dbReference>
<gene>
    <name evidence="1" type="ORF">FVW59_00790</name>
</gene>
<organism evidence="1 2">
    <name type="scientific">Parahaliea aestuarii</name>
    <dbReference type="NCBI Taxonomy" id="1852021"/>
    <lineage>
        <taxon>Bacteria</taxon>
        <taxon>Pseudomonadati</taxon>
        <taxon>Pseudomonadota</taxon>
        <taxon>Gammaproteobacteria</taxon>
        <taxon>Cellvibrionales</taxon>
        <taxon>Halieaceae</taxon>
        <taxon>Parahaliea</taxon>
    </lineage>
</organism>
<evidence type="ECO:0000313" key="2">
    <source>
        <dbReference type="Proteomes" id="UP000321933"/>
    </source>
</evidence>
<dbReference type="AlphaFoldDB" id="A0A5C9A337"/>
<protein>
    <submittedName>
        <fullName evidence="1">Uncharacterized protein</fullName>
    </submittedName>
</protein>
<dbReference type="Proteomes" id="UP000321933">
    <property type="component" value="Unassembled WGS sequence"/>
</dbReference>
<accession>A0A5C9A337</accession>
<name>A0A5C9A337_9GAMM</name>
<comment type="caution">
    <text evidence="1">The sequence shown here is derived from an EMBL/GenBank/DDBJ whole genome shotgun (WGS) entry which is preliminary data.</text>
</comment>
<dbReference type="RefSeq" id="WP_148062345.1">
    <property type="nucleotide sequence ID" value="NZ_VRYZ01000001.1"/>
</dbReference>
<proteinExistence type="predicted"/>
<keyword evidence="2" id="KW-1185">Reference proteome</keyword>
<reference evidence="1 2" key="1">
    <citation type="submission" date="2019-08" db="EMBL/GenBank/DDBJ databases">
        <title>Parahaliea maris sp. nov., isolated from the surface seawater.</title>
        <authorList>
            <person name="Liu Y."/>
        </authorList>
    </citation>
    <scope>NUCLEOTIDE SEQUENCE [LARGE SCALE GENOMIC DNA]</scope>
    <source>
        <strain evidence="1 2">S2-26</strain>
    </source>
</reference>
<evidence type="ECO:0000313" key="1">
    <source>
        <dbReference type="EMBL" id="TXS94489.1"/>
    </source>
</evidence>